<organism evidence="2 3">
    <name type="scientific">Coniochaeta pulveracea</name>
    <dbReference type="NCBI Taxonomy" id="177199"/>
    <lineage>
        <taxon>Eukaryota</taxon>
        <taxon>Fungi</taxon>
        <taxon>Dikarya</taxon>
        <taxon>Ascomycota</taxon>
        <taxon>Pezizomycotina</taxon>
        <taxon>Sordariomycetes</taxon>
        <taxon>Sordariomycetidae</taxon>
        <taxon>Coniochaetales</taxon>
        <taxon>Coniochaetaceae</taxon>
        <taxon>Coniochaeta</taxon>
    </lineage>
</organism>
<evidence type="ECO:0000313" key="2">
    <source>
        <dbReference type="EMBL" id="RKU43187.1"/>
    </source>
</evidence>
<feature type="compositionally biased region" description="Polar residues" evidence="1">
    <location>
        <begin position="83"/>
        <end position="96"/>
    </location>
</feature>
<gene>
    <name evidence="2" type="ORF">DL546_005105</name>
</gene>
<protein>
    <submittedName>
        <fullName evidence="2">Uncharacterized protein</fullName>
    </submittedName>
</protein>
<sequence length="137" mass="14965">MYIFPQRPSSLSQTMDTDLTYNITILLEPLGRHYLFPWNAPYPSPTEHPTMSDTSDVVRAGMEKMSQAKDNMMSNMPSTSNMGANSGNNRATTMPSDRSGPMRGLGGDKDPQPEDLPVDAGPGGDEEFGARAAWSHK</sequence>
<comment type="caution">
    <text evidence="2">The sequence shown here is derived from an EMBL/GenBank/DDBJ whole genome shotgun (WGS) entry which is preliminary data.</text>
</comment>
<dbReference type="EMBL" id="QVQW01000046">
    <property type="protein sequence ID" value="RKU43187.1"/>
    <property type="molecule type" value="Genomic_DNA"/>
</dbReference>
<feature type="region of interest" description="Disordered" evidence="1">
    <location>
        <begin position="71"/>
        <end position="137"/>
    </location>
</feature>
<proteinExistence type="predicted"/>
<dbReference type="AlphaFoldDB" id="A0A420Y5R8"/>
<name>A0A420Y5R8_9PEZI</name>
<feature type="compositionally biased region" description="Low complexity" evidence="1">
    <location>
        <begin position="71"/>
        <end position="82"/>
    </location>
</feature>
<evidence type="ECO:0000313" key="3">
    <source>
        <dbReference type="Proteomes" id="UP000275385"/>
    </source>
</evidence>
<keyword evidence="3" id="KW-1185">Reference proteome</keyword>
<evidence type="ECO:0000256" key="1">
    <source>
        <dbReference type="SAM" id="MobiDB-lite"/>
    </source>
</evidence>
<reference evidence="2 3" key="1">
    <citation type="submission" date="2018-08" db="EMBL/GenBank/DDBJ databases">
        <title>Draft genome of the lignicolous fungus Coniochaeta pulveracea.</title>
        <authorList>
            <person name="Borstlap C.J."/>
            <person name="De Witt R.N."/>
            <person name="Botha A."/>
            <person name="Volschenk H."/>
        </authorList>
    </citation>
    <scope>NUCLEOTIDE SEQUENCE [LARGE SCALE GENOMIC DNA]</scope>
    <source>
        <strain evidence="2 3">CAB683</strain>
    </source>
</reference>
<accession>A0A420Y5R8</accession>
<dbReference type="Proteomes" id="UP000275385">
    <property type="component" value="Unassembled WGS sequence"/>
</dbReference>